<accession>A0A410WZE3</accession>
<evidence type="ECO:0000256" key="3">
    <source>
        <dbReference type="ARBA" id="ARBA00023163"/>
    </source>
</evidence>
<protein>
    <submittedName>
        <fullName evidence="7">AraC family transcriptional regulator</fullName>
    </submittedName>
</protein>
<dbReference type="SUPFAM" id="SSF53807">
    <property type="entry name" value="Helical backbone' metal receptor"/>
    <property type="match status" value="1"/>
</dbReference>
<dbReference type="InterPro" id="IPR002491">
    <property type="entry name" value="ABC_transptr_periplasmic_BD"/>
</dbReference>
<dbReference type="InterPro" id="IPR050204">
    <property type="entry name" value="AraC_XylS_family_regulators"/>
</dbReference>
<dbReference type="KEGG" id="pchi:PC41400_18700"/>
<evidence type="ECO:0000259" key="5">
    <source>
        <dbReference type="PROSITE" id="PS50983"/>
    </source>
</evidence>
<evidence type="ECO:0000313" key="6">
    <source>
        <dbReference type="EMBL" id="MCY9596574.1"/>
    </source>
</evidence>
<dbReference type="Pfam" id="PF01497">
    <property type="entry name" value="Peripla_BP_2"/>
    <property type="match status" value="1"/>
</dbReference>
<dbReference type="SMART" id="SM00342">
    <property type="entry name" value="HTH_ARAC"/>
    <property type="match status" value="1"/>
</dbReference>
<evidence type="ECO:0000256" key="2">
    <source>
        <dbReference type="ARBA" id="ARBA00023125"/>
    </source>
</evidence>
<dbReference type="InterPro" id="IPR018060">
    <property type="entry name" value="HTH_AraC"/>
</dbReference>
<dbReference type="EMBL" id="CP026520">
    <property type="protein sequence ID" value="QAV19582.1"/>
    <property type="molecule type" value="Genomic_DNA"/>
</dbReference>
<evidence type="ECO:0000313" key="8">
    <source>
        <dbReference type="Proteomes" id="UP000288943"/>
    </source>
</evidence>
<dbReference type="Gene3D" id="3.40.50.1980">
    <property type="entry name" value="Nitrogenase molybdenum iron protein domain"/>
    <property type="match status" value="2"/>
</dbReference>
<feature type="domain" description="HTH araC/xylS-type" evidence="4">
    <location>
        <begin position="194"/>
        <end position="292"/>
    </location>
</feature>
<keyword evidence="2" id="KW-0238">DNA-binding</keyword>
<keyword evidence="3" id="KW-0804">Transcription</keyword>
<dbReference type="Gene3D" id="1.10.10.60">
    <property type="entry name" value="Homeodomain-like"/>
    <property type="match status" value="2"/>
</dbReference>
<dbReference type="SUPFAM" id="SSF46689">
    <property type="entry name" value="Homeodomain-like"/>
    <property type="match status" value="2"/>
</dbReference>
<dbReference type="PROSITE" id="PS50983">
    <property type="entry name" value="FE_B12_PBP"/>
    <property type="match status" value="1"/>
</dbReference>
<evidence type="ECO:0000313" key="7">
    <source>
        <dbReference type="EMBL" id="QAV19582.1"/>
    </source>
</evidence>
<organism evidence="7 8">
    <name type="scientific">Paenibacillus chitinolyticus</name>
    <dbReference type="NCBI Taxonomy" id="79263"/>
    <lineage>
        <taxon>Bacteria</taxon>
        <taxon>Bacillati</taxon>
        <taxon>Bacillota</taxon>
        <taxon>Bacilli</taxon>
        <taxon>Bacillales</taxon>
        <taxon>Paenibacillaceae</taxon>
        <taxon>Paenibacillus</taxon>
    </lineage>
</organism>
<sequence>MNDNQDRPFARRASFYELTGISRETASSGWKQEAAGADSYYVMAVTGGSGGMALNGESYAAGRGKCYLAAPGSGACIHSAAADLSFYLLKFEVLARQTLGEKAASGLADAADRRGEVPSRMPGAEQENLLEPGEIVCLSFASCVAMLEALYERRRPAGEFESFDTYVRFQEFLRFLLQQRAADSGGLDPMQAVERSIAVIRDNYRSTLTVERLASAAGLDRWKYSRLFKERTGTTPLDFLNRTRIERTKRLLVLTDDPLSGIAGDAGFNNEYYFNRRFKQTVGITPGQYRRNHREQVRVFAPCLEDFLLALEITPVMQWFSEGWGKQDYLGMDDVPVFDVSDGSLERLTKEKPEFILLDSGTHLPGYSRLAPTYRMDHPGEDWRSTLGITADLLGKKSRVRDIIGEYESRADKARQALERSVRDQTVAFLRISAEAVILYGGPEQGYTGPVLYGDLGLAPHRLVSQLTGRSRRSVVLTPEWLAKLDADHLFVTFDRRWGYTAGAREDERIALLPGVRNNSVYEVDFLTWMNYGILSHGKKIDDVLRVLA</sequence>
<dbReference type="Proteomes" id="UP000288943">
    <property type="component" value="Chromosome"/>
</dbReference>
<evidence type="ECO:0000256" key="1">
    <source>
        <dbReference type="ARBA" id="ARBA00023015"/>
    </source>
</evidence>
<keyword evidence="9" id="KW-1185">Reference proteome</keyword>
<name>A0A410WZE3_9BACL</name>
<feature type="domain" description="Fe/B12 periplasmic-binding" evidence="5">
    <location>
        <begin position="296"/>
        <end position="549"/>
    </location>
</feature>
<dbReference type="GeneID" id="95376826"/>
<dbReference type="InterPro" id="IPR009057">
    <property type="entry name" value="Homeodomain-like_sf"/>
</dbReference>
<dbReference type="GO" id="GO:0043565">
    <property type="term" value="F:sequence-specific DNA binding"/>
    <property type="evidence" value="ECO:0007669"/>
    <property type="project" value="InterPro"/>
</dbReference>
<dbReference type="EMBL" id="JAMDMJ010000013">
    <property type="protein sequence ID" value="MCY9596574.1"/>
    <property type="molecule type" value="Genomic_DNA"/>
</dbReference>
<reference evidence="6 9" key="2">
    <citation type="submission" date="2022-05" db="EMBL/GenBank/DDBJ databases">
        <title>Genome Sequencing of Bee-Associated Microbes.</title>
        <authorList>
            <person name="Dunlap C."/>
        </authorList>
    </citation>
    <scope>NUCLEOTIDE SEQUENCE [LARGE SCALE GENOMIC DNA]</scope>
    <source>
        <strain evidence="6 9">NRRL B-23120</strain>
    </source>
</reference>
<dbReference type="Pfam" id="PF12833">
    <property type="entry name" value="HTH_18"/>
    <property type="match status" value="1"/>
</dbReference>
<dbReference type="PANTHER" id="PTHR46796:SF13">
    <property type="entry name" value="HTH-TYPE TRANSCRIPTIONAL ACTIVATOR RHAS"/>
    <property type="match status" value="1"/>
</dbReference>
<dbReference type="AlphaFoldDB" id="A0A410WZE3"/>
<evidence type="ECO:0000313" key="9">
    <source>
        <dbReference type="Proteomes" id="UP001527202"/>
    </source>
</evidence>
<evidence type="ECO:0000259" key="4">
    <source>
        <dbReference type="PROSITE" id="PS01124"/>
    </source>
</evidence>
<dbReference type="Proteomes" id="UP001527202">
    <property type="component" value="Unassembled WGS sequence"/>
</dbReference>
<dbReference type="GO" id="GO:0003700">
    <property type="term" value="F:DNA-binding transcription factor activity"/>
    <property type="evidence" value="ECO:0007669"/>
    <property type="project" value="InterPro"/>
</dbReference>
<reference evidence="7 8" key="1">
    <citation type="submission" date="2018-01" db="EMBL/GenBank/DDBJ databases">
        <title>The whole genome sequencing and assembly of Paenibacillus chitinolyticus KCCM 41400 strain.</title>
        <authorList>
            <person name="Kim J.-Y."/>
            <person name="Park M.-K."/>
            <person name="Lee Y.-J."/>
            <person name="Yi H."/>
            <person name="Bahn Y.-S."/>
            <person name="Kim J.F."/>
            <person name="Lee D.-W."/>
        </authorList>
    </citation>
    <scope>NUCLEOTIDE SEQUENCE [LARGE SCALE GENOMIC DNA]</scope>
    <source>
        <strain evidence="7 8">KCCM 41400</strain>
    </source>
</reference>
<gene>
    <name evidence="6" type="ORF">M5X16_12400</name>
    <name evidence="7" type="ORF">PC41400_18700</name>
</gene>
<dbReference type="PROSITE" id="PS01124">
    <property type="entry name" value="HTH_ARAC_FAMILY_2"/>
    <property type="match status" value="1"/>
</dbReference>
<dbReference type="PANTHER" id="PTHR46796">
    <property type="entry name" value="HTH-TYPE TRANSCRIPTIONAL ACTIVATOR RHAS-RELATED"/>
    <property type="match status" value="1"/>
</dbReference>
<keyword evidence="1" id="KW-0805">Transcription regulation</keyword>
<proteinExistence type="predicted"/>
<dbReference type="RefSeq" id="WP_042226812.1">
    <property type="nucleotide sequence ID" value="NZ_CP026520.1"/>
</dbReference>
<dbReference type="OrthoDB" id="9783876at2"/>